<dbReference type="Proteomes" id="UP000824533">
    <property type="component" value="Linkage Group LG16"/>
</dbReference>
<evidence type="ECO:0000313" key="2">
    <source>
        <dbReference type="Proteomes" id="UP000824533"/>
    </source>
</evidence>
<comment type="caution">
    <text evidence="1">The sequence shown here is derived from an EMBL/GenBank/DDBJ whole genome shotgun (WGS) entry which is preliminary data.</text>
</comment>
<protein>
    <submittedName>
        <fullName evidence="1">Uncharacterized protein</fullName>
    </submittedName>
</protein>
<name>A0ACC1CVP2_9NEOP</name>
<sequence length="308" mass="34957">MDEDMIFDPSLKKKKKKKTGFDMDAALAGEQGESTSVEAPAETGDVDLPEDDNLDLDNFGKKKKKKKKPFFNLEELENALPETPPAEEPEPQEDEVIDDLDLDIDFSKTKKKKKKKNVDEIVPDDDGRGEDQENVEDVHGDWIGSDRDYTYDELLERVFDIMREKNPSMVSGKKQKFVMRPPQVVRIGTKKTSFANFTEICKTLHRQPKHLLDFLLAELGTSGSVDGNSQLIIKGRFQQKQIENVLRRYIKEYVTCHTCRSPDTILQKDTRLFFLQCETCGSRCSVASIKSGFQAVTGKRAAIRAKTA</sequence>
<reference evidence="1 2" key="1">
    <citation type="journal article" date="2021" name="Front. Genet.">
        <title>Chromosome-Level Genome Assembly Reveals Significant Gene Expansion in the Toll and IMD Signaling Pathways of Dendrolimus kikuchii.</title>
        <authorList>
            <person name="Zhou J."/>
            <person name="Wu P."/>
            <person name="Xiong Z."/>
            <person name="Liu N."/>
            <person name="Zhao N."/>
            <person name="Ji M."/>
            <person name="Qiu Y."/>
            <person name="Yang B."/>
        </authorList>
    </citation>
    <scope>NUCLEOTIDE SEQUENCE [LARGE SCALE GENOMIC DNA]</scope>
    <source>
        <strain evidence="1">Ann1</strain>
    </source>
</reference>
<dbReference type="EMBL" id="CM034402">
    <property type="protein sequence ID" value="KAJ0175147.1"/>
    <property type="molecule type" value="Genomic_DNA"/>
</dbReference>
<gene>
    <name evidence="1" type="ORF">K1T71_009288</name>
</gene>
<keyword evidence="2" id="KW-1185">Reference proteome</keyword>
<evidence type="ECO:0000313" key="1">
    <source>
        <dbReference type="EMBL" id="KAJ0175147.1"/>
    </source>
</evidence>
<proteinExistence type="predicted"/>
<organism evidence="1 2">
    <name type="scientific">Dendrolimus kikuchii</name>
    <dbReference type="NCBI Taxonomy" id="765133"/>
    <lineage>
        <taxon>Eukaryota</taxon>
        <taxon>Metazoa</taxon>
        <taxon>Ecdysozoa</taxon>
        <taxon>Arthropoda</taxon>
        <taxon>Hexapoda</taxon>
        <taxon>Insecta</taxon>
        <taxon>Pterygota</taxon>
        <taxon>Neoptera</taxon>
        <taxon>Endopterygota</taxon>
        <taxon>Lepidoptera</taxon>
        <taxon>Glossata</taxon>
        <taxon>Ditrysia</taxon>
        <taxon>Bombycoidea</taxon>
        <taxon>Lasiocampidae</taxon>
        <taxon>Dendrolimus</taxon>
    </lineage>
</organism>
<accession>A0ACC1CVP2</accession>